<accession>A0ABY7JRR4</accession>
<gene>
    <name evidence="1" type="ORF">O0R46_09205</name>
</gene>
<dbReference type="Proteomes" id="UP001164187">
    <property type="component" value="Chromosome"/>
</dbReference>
<evidence type="ECO:0000313" key="2">
    <source>
        <dbReference type="Proteomes" id="UP001164187"/>
    </source>
</evidence>
<name>A0ABY7JRR4_9FIRM</name>
<evidence type="ECO:0000313" key="1">
    <source>
        <dbReference type="EMBL" id="WAW14748.1"/>
    </source>
</evidence>
<evidence type="ECO:0008006" key="3">
    <source>
        <dbReference type="Google" id="ProtNLM"/>
    </source>
</evidence>
<dbReference type="RefSeq" id="WP_269311445.1">
    <property type="nucleotide sequence ID" value="NZ_CP114052.1"/>
</dbReference>
<proteinExistence type="predicted"/>
<reference evidence="1" key="1">
    <citation type="submission" date="2022-12" db="EMBL/GenBank/DDBJ databases">
        <title>Peptostreptococcus.</title>
        <authorList>
            <person name="Lee S.H."/>
        </authorList>
    </citation>
    <scope>NUCLEOTIDE SEQUENCE</scope>
    <source>
        <strain evidence="1">CBA3647</strain>
    </source>
</reference>
<dbReference type="InterPro" id="IPR049254">
    <property type="entry name" value="Phage_tail_terminator"/>
</dbReference>
<dbReference type="Pfam" id="PF20765">
    <property type="entry name" value="Phage_tail_terminator_8"/>
    <property type="match status" value="1"/>
</dbReference>
<protein>
    <recommendedName>
        <fullName evidence="3">Phage protein</fullName>
    </recommendedName>
</protein>
<dbReference type="EMBL" id="CP114052">
    <property type="protein sequence ID" value="WAW14748.1"/>
    <property type="molecule type" value="Genomic_DNA"/>
</dbReference>
<sequence length="143" mass="16767">MITVLDIKKAVNKALIEKTGIVVASKDVDEDIKRPIFFTELITIGSSAEKKYVQKNSIRVRIQYYPKLENSVVDMYRIESELKSIFRLSLIVENRVLNIDEIESDIDEEKGFLYFTFKSVFRTKYQKEKIELMSEMKINESEV</sequence>
<keyword evidence="2" id="KW-1185">Reference proteome</keyword>
<organism evidence="1 2">
    <name type="scientific">Peptostreptococcus equinus</name>
    <dbReference type="NCBI Taxonomy" id="3003601"/>
    <lineage>
        <taxon>Bacteria</taxon>
        <taxon>Bacillati</taxon>
        <taxon>Bacillota</taxon>
        <taxon>Clostridia</taxon>
        <taxon>Peptostreptococcales</taxon>
        <taxon>Peptostreptococcaceae</taxon>
        <taxon>Peptostreptococcus</taxon>
    </lineage>
</organism>